<name>A0A284SCD0_ARMOS</name>
<gene>
    <name evidence="1" type="ORF">ARMOST_22259</name>
</gene>
<dbReference type="EMBL" id="FUEG01000065">
    <property type="protein sequence ID" value="SJL18662.1"/>
    <property type="molecule type" value="Genomic_DNA"/>
</dbReference>
<evidence type="ECO:0000313" key="2">
    <source>
        <dbReference type="Proteomes" id="UP000219338"/>
    </source>
</evidence>
<dbReference type="STRING" id="47428.A0A284SCD0"/>
<proteinExistence type="predicted"/>
<reference evidence="2" key="1">
    <citation type="journal article" date="2017" name="Nat. Ecol. Evol.">
        <title>Genome expansion and lineage-specific genetic innovations in the forest pathogenic fungi Armillaria.</title>
        <authorList>
            <person name="Sipos G."/>
            <person name="Prasanna A.N."/>
            <person name="Walter M.C."/>
            <person name="O'Connor E."/>
            <person name="Balint B."/>
            <person name="Krizsan K."/>
            <person name="Kiss B."/>
            <person name="Hess J."/>
            <person name="Varga T."/>
            <person name="Slot J."/>
            <person name="Riley R."/>
            <person name="Boka B."/>
            <person name="Rigling D."/>
            <person name="Barry K."/>
            <person name="Lee J."/>
            <person name="Mihaltcheva S."/>
            <person name="LaButti K."/>
            <person name="Lipzen A."/>
            <person name="Waldron R."/>
            <person name="Moloney N.M."/>
            <person name="Sperisen C."/>
            <person name="Kredics L."/>
            <person name="Vagvoelgyi C."/>
            <person name="Patrignani A."/>
            <person name="Fitzpatrick D."/>
            <person name="Nagy I."/>
            <person name="Doyle S."/>
            <person name="Anderson J.B."/>
            <person name="Grigoriev I.V."/>
            <person name="Gueldener U."/>
            <person name="Muensterkoetter M."/>
            <person name="Nagy L.G."/>
        </authorList>
    </citation>
    <scope>NUCLEOTIDE SEQUENCE [LARGE SCALE GENOMIC DNA]</scope>
    <source>
        <strain evidence="2">C18/9</strain>
    </source>
</reference>
<sequence>MSSFAAVLSDDSPRVIPQETDMMLVEVGSASKPDPSASITLSRRFDIHLHDDELMEAVMGLSSVGVNSGWSDSTGGGNLPLLNTGSSEYSITVIRSHPSQQTVPPSLSSILNHPCFTKSKQDTRPSTTSGRLQL</sequence>
<dbReference type="AlphaFoldDB" id="A0A284SCD0"/>
<dbReference type="Proteomes" id="UP000219338">
    <property type="component" value="Unassembled WGS sequence"/>
</dbReference>
<evidence type="ECO:0000313" key="1">
    <source>
        <dbReference type="EMBL" id="SJL18662.1"/>
    </source>
</evidence>
<accession>A0A284SCD0</accession>
<organism evidence="1 2">
    <name type="scientific">Armillaria ostoyae</name>
    <name type="common">Armillaria root rot fungus</name>
    <dbReference type="NCBI Taxonomy" id="47428"/>
    <lineage>
        <taxon>Eukaryota</taxon>
        <taxon>Fungi</taxon>
        <taxon>Dikarya</taxon>
        <taxon>Basidiomycota</taxon>
        <taxon>Agaricomycotina</taxon>
        <taxon>Agaricomycetes</taxon>
        <taxon>Agaricomycetidae</taxon>
        <taxon>Agaricales</taxon>
        <taxon>Marasmiineae</taxon>
        <taxon>Physalacriaceae</taxon>
        <taxon>Armillaria</taxon>
    </lineage>
</organism>
<keyword evidence="2" id="KW-1185">Reference proteome</keyword>
<protein>
    <submittedName>
        <fullName evidence="1">Uncharacterized protein</fullName>
    </submittedName>
</protein>